<gene>
    <name evidence="2" type="ORF">M0R89_01725</name>
</gene>
<feature type="transmembrane region" description="Helical" evidence="1">
    <location>
        <begin position="86"/>
        <end position="109"/>
    </location>
</feature>
<feature type="transmembrane region" description="Helical" evidence="1">
    <location>
        <begin position="6"/>
        <end position="25"/>
    </location>
</feature>
<evidence type="ECO:0000313" key="3">
    <source>
        <dbReference type="Proteomes" id="UP000830729"/>
    </source>
</evidence>
<name>A0A8U0HUQ4_9EURY</name>
<feature type="transmembrane region" description="Helical" evidence="1">
    <location>
        <begin position="160"/>
        <end position="185"/>
    </location>
</feature>
<dbReference type="KEGG" id="halx:M0R89_01725"/>
<keyword evidence="1" id="KW-1133">Transmembrane helix</keyword>
<keyword evidence="3" id="KW-1185">Reference proteome</keyword>
<dbReference type="AlphaFoldDB" id="A0A8U0HUQ4"/>
<keyword evidence="1" id="KW-0812">Transmembrane</keyword>
<dbReference type="EMBL" id="CP096659">
    <property type="protein sequence ID" value="UPV74802.1"/>
    <property type="molecule type" value="Genomic_DNA"/>
</dbReference>
<evidence type="ECO:0000256" key="1">
    <source>
        <dbReference type="SAM" id="Phobius"/>
    </source>
</evidence>
<organism evidence="2 3">
    <name type="scientific">Halorussus limi</name>
    <dbReference type="NCBI Taxonomy" id="2938695"/>
    <lineage>
        <taxon>Archaea</taxon>
        <taxon>Methanobacteriati</taxon>
        <taxon>Methanobacteriota</taxon>
        <taxon>Stenosarchaea group</taxon>
        <taxon>Halobacteria</taxon>
        <taxon>Halobacteriales</taxon>
        <taxon>Haladaptataceae</taxon>
        <taxon>Halorussus</taxon>
    </lineage>
</organism>
<keyword evidence="1" id="KW-0472">Membrane</keyword>
<proteinExistence type="predicted"/>
<dbReference type="GeneID" id="72183878"/>
<protein>
    <submittedName>
        <fullName evidence="2">Uncharacterized protein</fullName>
    </submittedName>
</protein>
<accession>A0A8U0HUQ4</accession>
<dbReference type="Proteomes" id="UP000830729">
    <property type="component" value="Chromosome"/>
</dbReference>
<dbReference type="RefSeq" id="WP_248650845.1">
    <property type="nucleotide sequence ID" value="NZ_CP096659.1"/>
</dbReference>
<evidence type="ECO:0000313" key="2">
    <source>
        <dbReference type="EMBL" id="UPV74802.1"/>
    </source>
</evidence>
<sequence>MFASGVIPMGVLGVCFLSPVVYWMRSCPEVQAVAVALHSDQRFHQFVGGIAVPTTLLSLLAIATLFDLPLTAGVPTALLGEILLVALPLTAVVLTVYLHVEFFAAVAVFRRLPDDMFGTLPGTGASRYQSWMYLVDAHHDDAPLAGPGAILALLATAGELFAVLSPLTGVLVALTLHVTVLAFVMGADNGTLHRTNDERVQSRIDTGVAERNAGRLFANDRGS</sequence>
<reference evidence="2 3" key="1">
    <citation type="submission" date="2022-04" db="EMBL/GenBank/DDBJ databases">
        <title>Diverse halophilic archaea isolated from saline environments.</title>
        <authorList>
            <person name="Cui H.-L."/>
        </authorList>
    </citation>
    <scope>NUCLEOTIDE SEQUENCE [LARGE SCALE GENOMIC DNA]</scope>
    <source>
        <strain evidence="2 3">XZYJT49</strain>
    </source>
</reference>
<feature type="transmembrane region" description="Helical" evidence="1">
    <location>
        <begin position="46"/>
        <end position="66"/>
    </location>
</feature>